<proteinExistence type="predicted"/>
<evidence type="ECO:0000259" key="3">
    <source>
        <dbReference type="Pfam" id="PF25137"/>
    </source>
</evidence>
<feature type="domain" description="Fe-containing alcohol dehydrogenase-like C-terminal" evidence="3">
    <location>
        <begin position="197"/>
        <end position="391"/>
    </location>
</feature>
<dbReference type="RefSeq" id="WP_087374491.1">
    <property type="nucleotide sequence ID" value="NZ_NFKK01000022.1"/>
</dbReference>
<dbReference type="Pfam" id="PF00465">
    <property type="entry name" value="Fe-ADH"/>
    <property type="match status" value="1"/>
</dbReference>
<organism evidence="4 5">
    <name type="scientific">Butyricicoccus pullicaecorum</name>
    <dbReference type="NCBI Taxonomy" id="501571"/>
    <lineage>
        <taxon>Bacteria</taxon>
        <taxon>Bacillati</taxon>
        <taxon>Bacillota</taxon>
        <taxon>Clostridia</taxon>
        <taxon>Eubacteriales</taxon>
        <taxon>Butyricicoccaceae</taxon>
        <taxon>Butyricicoccus</taxon>
    </lineage>
</organism>
<reference evidence="5" key="1">
    <citation type="submission" date="2017-04" db="EMBL/GenBank/DDBJ databases">
        <title>Function of individual gut microbiota members based on whole genome sequencing of pure cultures obtained from chicken caecum.</title>
        <authorList>
            <person name="Medvecky M."/>
            <person name="Cejkova D."/>
            <person name="Polansky O."/>
            <person name="Karasova D."/>
            <person name="Kubasova T."/>
            <person name="Cizek A."/>
            <person name="Rychlik I."/>
        </authorList>
    </citation>
    <scope>NUCLEOTIDE SEQUENCE [LARGE SCALE GENOMIC DNA]</scope>
    <source>
        <strain evidence="5">An180</strain>
    </source>
</reference>
<dbReference type="Gene3D" id="3.40.50.1970">
    <property type="match status" value="1"/>
</dbReference>
<dbReference type="PANTHER" id="PTHR43633:SF1">
    <property type="entry name" value="ALCOHOL DEHYDROGENASE YQHD"/>
    <property type="match status" value="1"/>
</dbReference>
<comment type="caution">
    <text evidence="4">The sequence shown here is derived from an EMBL/GenBank/DDBJ whole genome shotgun (WGS) entry which is preliminary data.</text>
</comment>
<dbReference type="Gene3D" id="1.20.1090.10">
    <property type="entry name" value="Dehydroquinate synthase-like - alpha domain"/>
    <property type="match status" value="1"/>
</dbReference>
<evidence type="ECO:0000259" key="2">
    <source>
        <dbReference type="Pfam" id="PF00465"/>
    </source>
</evidence>
<name>A0A1Y4L477_9FIRM</name>
<dbReference type="InterPro" id="IPR001670">
    <property type="entry name" value="ADH_Fe/GldA"/>
</dbReference>
<feature type="domain" description="Alcohol dehydrogenase iron-type/glycerol dehydrogenase GldA" evidence="2">
    <location>
        <begin position="9"/>
        <end position="182"/>
    </location>
</feature>
<dbReference type="GO" id="GO:0008106">
    <property type="term" value="F:alcohol dehydrogenase (NADP+) activity"/>
    <property type="evidence" value="ECO:0007669"/>
    <property type="project" value="TreeGrafter"/>
</dbReference>
<dbReference type="Pfam" id="PF25137">
    <property type="entry name" value="ADH_Fe_C"/>
    <property type="match status" value="1"/>
</dbReference>
<keyword evidence="1" id="KW-0560">Oxidoreductase</keyword>
<dbReference type="GO" id="GO:0046872">
    <property type="term" value="F:metal ion binding"/>
    <property type="evidence" value="ECO:0007669"/>
    <property type="project" value="InterPro"/>
</dbReference>
<evidence type="ECO:0000313" key="5">
    <source>
        <dbReference type="Proteomes" id="UP000195897"/>
    </source>
</evidence>
<dbReference type="FunFam" id="3.40.50.1970:FF:000003">
    <property type="entry name" value="Alcohol dehydrogenase, iron-containing"/>
    <property type="match status" value="1"/>
</dbReference>
<evidence type="ECO:0000256" key="1">
    <source>
        <dbReference type="ARBA" id="ARBA00023002"/>
    </source>
</evidence>
<dbReference type="GO" id="GO:1990362">
    <property type="term" value="F:butanol dehydrogenase (NAD+) activity"/>
    <property type="evidence" value="ECO:0007669"/>
    <property type="project" value="InterPro"/>
</dbReference>
<accession>A0A1Y4L477</accession>
<dbReference type="SUPFAM" id="SSF56796">
    <property type="entry name" value="Dehydroquinate synthase-like"/>
    <property type="match status" value="1"/>
</dbReference>
<dbReference type="AlphaFoldDB" id="A0A1Y4L477"/>
<dbReference type="GO" id="GO:0005829">
    <property type="term" value="C:cytosol"/>
    <property type="evidence" value="ECO:0007669"/>
    <property type="project" value="TreeGrafter"/>
</dbReference>
<evidence type="ECO:0000313" key="4">
    <source>
        <dbReference type="EMBL" id="OUP51456.1"/>
    </source>
</evidence>
<dbReference type="GO" id="GO:1990002">
    <property type="term" value="F:methylglyoxal reductase (NADPH) (acetol producing) activity"/>
    <property type="evidence" value="ECO:0007669"/>
    <property type="project" value="TreeGrafter"/>
</dbReference>
<dbReference type="CDD" id="cd08187">
    <property type="entry name" value="BDH"/>
    <property type="match status" value="1"/>
</dbReference>
<sequence length="395" mass="42882">MQNFTYCAPTKVIFGRGVESQIGTELRELGATRVLVHFGGGSVKKTGLLDKVIASLTEAGLSYVEFGGVEPNPKLSFIHKGIELGRAEKVDFILAVGGGSVIDSAKAIGVGLVTGNDPWQYASTGTHPERSEVFPVGVVLTISAAGSEMSNSDVITNDLITPWVKQGITSETVRPLVAFLNPENTFTVSKFQTGCGIVDIMMHTLERYVTGQDECDLSERIAEALLVSVREAGRVAIAHPDNYEARATLMWASSLSHNDLTGCGKIRKFPVHKLEHPVSALHDSISHGAGLSVLFPAWAQFVMKYDIPKFAQLANRVWDCPMDFDHPERTALAGIEAMKRYFTEIGMPTHMSELGLTPDEYDAIIDLTTKGGTRPVKSYIDLGPDEIRAIYALAE</sequence>
<protein>
    <submittedName>
        <fullName evidence="4">Uncharacterized protein</fullName>
    </submittedName>
</protein>
<dbReference type="InterPro" id="IPR044731">
    <property type="entry name" value="BDH-like"/>
</dbReference>
<dbReference type="InterPro" id="IPR056798">
    <property type="entry name" value="ADH_Fe_C"/>
</dbReference>
<gene>
    <name evidence="4" type="ORF">B5F17_13070</name>
</gene>
<dbReference type="Proteomes" id="UP000195897">
    <property type="component" value="Unassembled WGS sequence"/>
</dbReference>
<dbReference type="EMBL" id="NFKK01000022">
    <property type="protein sequence ID" value="OUP51456.1"/>
    <property type="molecule type" value="Genomic_DNA"/>
</dbReference>
<dbReference type="PANTHER" id="PTHR43633">
    <property type="entry name" value="ALCOHOL DEHYDROGENASE YQHD"/>
    <property type="match status" value="1"/>
</dbReference>